<feature type="binding site" evidence="1">
    <location>
        <position position="132"/>
    </location>
    <ligand>
        <name>Mn(2+)</name>
        <dbReference type="ChEBI" id="CHEBI:29035"/>
        <label>2</label>
    </ligand>
</feature>
<dbReference type="InterPro" id="IPR017439">
    <property type="entry name" value="Amidohydrolase"/>
</dbReference>
<dbReference type="InterPro" id="IPR002933">
    <property type="entry name" value="Peptidase_M20"/>
</dbReference>
<organism evidence="3 4">
    <name type="scientific">Candidatus Coprovicinus avistercoris</name>
    <dbReference type="NCBI Taxonomy" id="2840754"/>
    <lineage>
        <taxon>Bacteria</taxon>
        <taxon>Bacillati</taxon>
        <taxon>Actinomycetota</taxon>
        <taxon>Coriobacteriia</taxon>
        <taxon>Coriobacteriales</taxon>
        <taxon>Coriobacteriaceae</taxon>
        <taxon>Coriobacteriaceae incertae sedis</taxon>
        <taxon>Candidatus Coprovicinus</taxon>
    </lineage>
</organism>
<evidence type="ECO:0000256" key="1">
    <source>
        <dbReference type="PIRSR" id="PIRSR005962-1"/>
    </source>
</evidence>
<dbReference type="EMBL" id="DVMQ01000018">
    <property type="protein sequence ID" value="HIU24661.1"/>
    <property type="molecule type" value="Genomic_DNA"/>
</dbReference>
<gene>
    <name evidence="3" type="ORF">IAD17_07045</name>
</gene>
<proteinExistence type="predicted"/>
<dbReference type="CDD" id="cd03886">
    <property type="entry name" value="M20_Acy1"/>
    <property type="match status" value="1"/>
</dbReference>
<feature type="binding site" evidence="1">
    <location>
        <position position="166"/>
    </location>
    <ligand>
        <name>Mn(2+)</name>
        <dbReference type="ChEBI" id="CHEBI:29035"/>
        <label>2</label>
    </ligand>
</feature>
<dbReference type="PIRSF" id="PIRSF005962">
    <property type="entry name" value="Pept_M20D_amidohydro"/>
    <property type="match status" value="1"/>
</dbReference>
<dbReference type="InterPro" id="IPR011650">
    <property type="entry name" value="Peptidase_M20_dimer"/>
</dbReference>
<feature type="binding site" evidence="1">
    <location>
        <position position="130"/>
    </location>
    <ligand>
        <name>Mn(2+)</name>
        <dbReference type="ChEBI" id="CHEBI:29035"/>
        <label>2</label>
    </ligand>
</feature>
<dbReference type="InterPro" id="IPR036264">
    <property type="entry name" value="Bact_exopeptidase_dim_dom"/>
</dbReference>
<keyword evidence="1" id="KW-0464">Manganese</keyword>
<protein>
    <submittedName>
        <fullName evidence="3">Amidohydrolase</fullName>
    </submittedName>
</protein>
<dbReference type="Gene3D" id="3.30.70.360">
    <property type="match status" value="1"/>
</dbReference>
<dbReference type="SUPFAM" id="SSF53187">
    <property type="entry name" value="Zn-dependent exopeptidases"/>
    <property type="match status" value="1"/>
</dbReference>
<evidence type="ECO:0000313" key="3">
    <source>
        <dbReference type="EMBL" id="HIU24661.1"/>
    </source>
</evidence>
<feature type="binding site" evidence="1">
    <location>
        <position position="192"/>
    </location>
    <ligand>
        <name>Mn(2+)</name>
        <dbReference type="ChEBI" id="CHEBI:29035"/>
        <label>2</label>
    </ligand>
</feature>
<dbReference type="GO" id="GO:0016787">
    <property type="term" value="F:hydrolase activity"/>
    <property type="evidence" value="ECO:0007669"/>
    <property type="project" value="InterPro"/>
</dbReference>
<reference evidence="3" key="1">
    <citation type="submission" date="2020-10" db="EMBL/GenBank/DDBJ databases">
        <authorList>
            <person name="Gilroy R."/>
        </authorList>
    </citation>
    <scope>NUCLEOTIDE SEQUENCE</scope>
    <source>
        <strain evidence="3">ChiHjej12B11-29160</strain>
    </source>
</reference>
<feature type="domain" description="Peptidase M20 dimerisation" evidence="2">
    <location>
        <begin position="213"/>
        <end position="312"/>
    </location>
</feature>
<feature type="binding site" evidence="1">
    <location>
        <position position="387"/>
    </location>
    <ligand>
        <name>Mn(2+)</name>
        <dbReference type="ChEBI" id="CHEBI:29035"/>
        <label>2</label>
    </ligand>
</feature>
<dbReference type="NCBIfam" id="TIGR01891">
    <property type="entry name" value="amidohydrolases"/>
    <property type="match status" value="1"/>
</dbReference>
<dbReference type="Pfam" id="PF07687">
    <property type="entry name" value="M20_dimer"/>
    <property type="match status" value="1"/>
</dbReference>
<dbReference type="GO" id="GO:0046872">
    <property type="term" value="F:metal ion binding"/>
    <property type="evidence" value="ECO:0007669"/>
    <property type="project" value="UniProtKB-KW"/>
</dbReference>
<name>A0A9D1HXS1_9ACTN</name>
<evidence type="ECO:0000259" key="2">
    <source>
        <dbReference type="Pfam" id="PF07687"/>
    </source>
</evidence>
<dbReference type="PANTHER" id="PTHR11014">
    <property type="entry name" value="PEPTIDASE M20 FAMILY MEMBER"/>
    <property type="match status" value="1"/>
</dbReference>
<sequence>MSADGISKVHRLAQQLLDEARSLQENIVADRRCLHQQPEVGMNIPETASYVEQRLDELEIPWTPCGKVAPELTQVYEALGYPNITTSTGVVGTIGNGSPCILLRADMDALPIVEENDLPFCSDRTCSHMCGHDAHTAMLLAAAKILKQHENELQGTVKLMFQPGEELGAGSRTMIEDGLLENPHVDAAFGLHIMATEPVGQISYAPGVSSTSLDTFTVTIQGHGGHTSAPQQCVDPLMVANQIYQALNLLMTREVDPAAAITLSCGALQAGTVPNILPDTADLKFGIRSLNVAAREHVLKRIPELVDAYAHAWRASAKVAMFNCPSVITDPVLAANVLPALEFVAGPGKVHETAPMAATEDFSYVSKTVPSFFAILGAGGPDWAPHHNPHMKIDESVLWMGAALHAVVAVSWLACHSN</sequence>
<evidence type="ECO:0000313" key="4">
    <source>
        <dbReference type="Proteomes" id="UP000824078"/>
    </source>
</evidence>
<dbReference type="Pfam" id="PF01546">
    <property type="entry name" value="Peptidase_M20"/>
    <property type="match status" value="1"/>
</dbReference>
<dbReference type="SUPFAM" id="SSF55031">
    <property type="entry name" value="Bacterial exopeptidase dimerisation domain"/>
    <property type="match status" value="1"/>
</dbReference>
<dbReference type="Gene3D" id="3.40.630.10">
    <property type="entry name" value="Zn peptidases"/>
    <property type="match status" value="1"/>
</dbReference>
<dbReference type="AlphaFoldDB" id="A0A9D1HXS1"/>
<keyword evidence="1" id="KW-0479">Metal-binding</keyword>
<reference evidence="3" key="2">
    <citation type="journal article" date="2021" name="PeerJ">
        <title>Extensive microbial diversity within the chicken gut microbiome revealed by metagenomics and culture.</title>
        <authorList>
            <person name="Gilroy R."/>
            <person name="Ravi A."/>
            <person name="Getino M."/>
            <person name="Pursley I."/>
            <person name="Horton D.L."/>
            <person name="Alikhan N.F."/>
            <person name="Baker D."/>
            <person name="Gharbi K."/>
            <person name="Hall N."/>
            <person name="Watson M."/>
            <person name="Adriaenssens E.M."/>
            <person name="Foster-Nyarko E."/>
            <person name="Jarju S."/>
            <person name="Secka A."/>
            <person name="Antonio M."/>
            <person name="Oren A."/>
            <person name="Chaudhuri R.R."/>
            <person name="La Ragione R."/>
            <person name="Hildebrand F."/>
            <person name="Pallen M.J."/>
        </authorList>
    </citation>
    <scope>NUCLEOTIDE SEQUENCE</scope>
    <source>
        <strain evidence="3">ChiHjej12B11-29160</strain>
    </source>
</reference>
<dbReference type="Proteomes" id="UP000824078">
    <property type="component" value="Unassembled WGS sequence"/>
</dbReference>
<accession>A0A9D1HXS1</accession>
<comment type="cofactor">
    <cofactor evidence="1">
        <name>Mn(2+)</name>
        <dbReference type="ChEBI" id="CHEBI:29035"/>
    </cofactor>
    <text evidence="1">The Mn(2+) ion enhances activity.</text>
</comment>
<comment type="caution">
    <text evidence="3">The sequence shown here is derived from an EMBL/GenBank/DDBJ whole genome shotgun (WGS) entry which is preliminary data.</text>
</comment>
<dbReference type="PANTHER" id="PTHR11014:SF63">
    <property type="entry name" value="METALLOPEPTIDASE, PUTATIVE (AFU_ORTHOLOGUE AFUA_6G09600)-RELATED"/>
    <property type="match status" value="1"/>
</dbReference>